<evidence type="ECO:0000256" key="2">
    <source>
        <dbReference type="ARBA" id="ARBA00023157"/>
    </source>
</evidence>
<dbReference type="InterPro" id="IPR009003">
    <property type="entry name" value="Peptidase_S1_PA"/>
</dbReference>
<dbReference type="SMART" id="SM00020">
    <property type="entry name" value="Tryp_SPc"/>
    <property type="match status" value="1"/>
</dbReference>
<comment type="similarity">
    <text evidence="1">Belongs to the peptidase S1 family.</text>
</comment>
<dbReference type="PANTHER" id="PTHR24276">
    <property type="entry name" value="POLYSERASE-RELATED"/>
    <property type="match status" value="1"/>
</dbReference>
<dbReference type="GO" id="GO:0006508">
    <property type="term" value="P:proteolysis"/>
    <property type="evidence" value="ECO:0007669"/>
    <property type="project" value="UniProtKB-KW"/>
</dbReference>
<dbReference type="PROSITE" id="PS50240">
    <property type="entry name" value="TRYPSIN_DOM"/>
    <property type="match status" value="1"/>
</dbReference>
<dbReference type="InterPro" id="IPR043504">
    <property type="entry name" value="Peptidase_S1_PA_chymotrypsin"/>
</dbReference>
<gene>
    <name evidence="4" type="ORF">HHJ74_09425</name>
</gene>
<comment type="caution">
    <text evidence="4">The sequence shown here is derived from an EMBL/GenBank/DDBJ whole genome shotgun (WGS) entry which is preliminary data.</text>
</comment>
<organism evidence="4 5">
    <name type="scientific">Mobiluncus mulieris</name>
    <dbReference type="NCBI Taxonomy" id="2052"/>
    <lineage>
        <taxon>Bacteria</taxon>
        <taxon>Bacillati</taxon>
        <taxon>Actinomycetota</taxon>
        <taxon>Actinomycetes</taxon>
        <taxon>Actinomycetales</taxon>
        <taxon>Actinomycetaceae</taxon>
        <taxon>Mobiluncus</taxon>
    </lineage>
</organism>
<dbReference type="RefSeq" id="WP_004012789.1">
    <property type="nucleotide sequence ID" value="NZ_JABCUT010000011.1"/>
</dbReference>
<dbReference type="Gene3D" id="3.40.50.12090">
    <property type="match status" value="1"/>
</dbReference>
<dbReference type="Pfam" id="PF04122">
    <property type="entry name" value="CW_binding_2"/>
    <property type="match status" value="3"/>
</dbReference>
<dbReference type="Gene3D" id="2.40.10.10">
    <property type="entry name" value="Trypsin-like serine proteases"/>
    <property type="match status" value="1"/>
</dbReference>
<dbReference type="InterPro" id="IPR001314">
    <property type="entry name" value="Peptidase_S1A"/>
</dbReference>
<accession>A0A2J9KQ17</accession>
<dbReference type="OrthoDB" id="9815928at2"/>
<keyword evidence="3" id="KW-0732">Signal</keyword>
<dbReference type="AlphaFoldDB" id="A0A2J9KQ17"/>
<name>A0A2J9KQ17_9ACTO</name>
<dbReference type="PANTHER" id="PTHR24276:SF98">
    <property type="entry name" value="FI18310P1-RELATED"/>
    <property type="match status" value="1"/>
</dbReference>
<reference evidence="4 5" key="1">
    <citation type="submission" date="2020-04" db="EMBL/GenBank/DDBJ databases">
        <title>Antimicrobial susceptibility and clonality of vaginal-derived multi-drug resistant Mobiluncus isolates in China.</title>
        <authorList>
            <person name="Zhang X."/>
        </authorList>
    </citation>
    <scope>NUCLEOTIDE SEQUENCE [LARGE SCALE GENOMIC DNA]</scope>
    <source>
        <strain evidence="4 5">7</strain>
    </source>
</reference>
<dbReference type="SUPFAM" id="SSF50494">
    <property type="entry name" value="Trypsin-like serine proteases"/>
    <property type="match status" value="1"/>
</dbReference>
<evidence type="ECO:0000313" key="4">
    <source>
        <dbReference type="EMBL" id="NMW93897.1"/>
    </source>
</evidence>
<dbReference type="Proteomes" id="UP000582487">
    <property type="component" value="Unassembled WGS sequence"/>
</dbReference>
<dbReference type="InterPro" id="IPR050430">
    <property type="entry name" value="Peptidase_S1"/>
</dbReference>
<dbReference type="GO" id="GO:0004252">
    <property type="term" value="F:serine-type endopeptidase activity"/>
    <property type="evidence" value="ECO:0007669"/>
    <property type="project" value="InterPro"/>
</dbReference>
<dbReference type="PROSITE" id="PS00135">
    <property type="entry name" value="TRYPSIN_SER"/>
    <property type="match status" value="1"/>
</dbReference>
<evidence type="ECO:0000256" key="3">
    <source>
        <dbReference type="SAM" id="SignalP"/>
    </source>
</evidence>
<keyword evidence="4" id="KW-0378">Hydrolase</keyword>
<protein>
    <submittedName>
        <fullName evidence="4">Trypsin-like serine protease</fullName>
    </submittedName>
</protein>
<dbReference type="InterPro" id="IPR033116">
    <property type="entry name" value="TRYPSIN_SER"/>
</dbReference>
<dbReference type="InterPro" id="IPR007253">
    <property type="entry name" value="Cell_wall-bd_2"/>
</dbReference>
<dbReference type="PRINTS" id="PR00722">
    <property type="entry name" value="CHYMOTRYPSIN"/>
</dbReference>
<feature type="chain" id="PRO_5038902662" evidence="3">
    <location>
        <begin position="21"/>
        <end position="628"/>
    </location>
</feature>
<evidence type="ECO:0000313" key="5">
    <source>
        <dbReference type="Proteomes" id="UP000582487"/>
    </source>
</evidence>
<keyword evidence="4" id="KW-0645">Protease</keyword>
<keyword evidence="2" id="KW-1015">Disulfide bond</keyword>
<sequence>MTTKLGRIGWIMTASLVAFGGFGVNASSAPAGGYEPLYAPQIATTAASETTGESGQAPHEAAANRAMLTLENGELMIGGGTTATGGGTDWLSYISITNYDNTGSICTGILVDPSWVLTAKHCTAKTPRYINISFGSKRIGSAPVDDYKVHPEFDAALLHLKDPAAGVTPARLAQGQPRIGDVGIEYGWGGSGNVLQNTQQRIVSSCFTVVGKEDPSRFTANCSGAQATGQLSYKVQWPGVTTEHGDSGGPLVVNGQVVGTLIGGNAEAAYFGSVLPLAGWLQDIAQVRLGQVTMNVVEYPFESRLERISGANRVTTALALHGASGGSGDAVVLTTGTKAPDALSSAALVGARGATILLSMGNSGAVESEVVDAIKTSGRKQVYVVGGGVALNPAQVQDLASVGVSVEPLSGADRFATAARVAELAVGLNYAKSSVSVPLKDLDVFLVDATSDPNIPDAIAAGPVVAARHGVILFTRGQSIPPATRQALSSLGNSVAKLGGKLRLWAVGGRSYAALRASGDFGLGAVMESAQGIVGANRYETATRLAENFGAGNGGYLVASGTVFADGLAGAGYAYAAGKGILLTAPNQLNPSLAAFVRAHPSVSYTIAGGLGAVSRFVANQIGSLLQR</sequence>
<dbReference type="InterPro" id="IPR001254">
    <property type="entry name" value="Trypsin_dom"/>
</dbReference>
<dbReference type="EMBL" id="JABCUV010000012">
    <property type="protein sequence ID" value="NMW93897.1"/>
    <property type="molecule type" value="Genomic_DNA"/>
</dbReference>
<feature type="signal peptide" evidence="3">
    <location>
        <begin position="1"/>
        <end position="20"/>
    </location>
</feature>
<dbReference type="Pfam" id="PF00089">
    <property type="entry name" value="Trypsin"/>
    <property type="match status" value="1"/>
</dbReference>
<evidence type="ECO:0000256" key="1">
    <source>
        <dbReference type="ARBA" id="ARBA00007664"/>
    </source>
</evidence>
<proteinExistence type="inferred from homology"/>